<evidence type="ECO:0000256" key="5">
    <source>
        <dbReference type="ARBA" id="ARBA00023054"/>
    </source>
</evidence>
<dbReference type="InterPro" id="IPR001223">
    <property type="entry name" value="Glyco_hydro18_cat"/>
</dbReference>
<dbReference type="OrthoDB" id="3012298at2759"/>
<evidence type="ECO:0000313" key="11">
    <source>
        <dbReference type="EMBL" id="PRP82778.1"/>
    </source>
</evidence>
<keyword evidence="7" id="KW-0966">Cell projection</keyword>
<evidence type="ECO:0000256" key="2">
    <source>
        <dbReference type="ARBA" id="ARBA00004300"/>
    </source>
</evidence>
<feature type="coiled-coil region" evidence="8">
    <location>
        <begin position="935"/>
        <end position="973"/>
    </location>
</feature>
<evidence type="ECO:0000256" key="9">
    <source>
        <dbReference type="SAM" id="MobiDB-lite"/>
    </source>
</evidence>
<proteinExistence type="predicted"/>
<evidence type="ECO:0000256" key="6">
    <source>
        <dbReference type="ARBA" id="ARBA00023212"/>
    </source>
</evidence>
<feature type="compositionally biased region" description="Basic and acidic residues" evidence="9">
    <location>
        <begin position="535"/>
        <end position="550"/>
    </location>
</feature>
<feature type="compositionally biased region" description="Basic and acidic residues" evidence="9">
    <location>
        <begin position="458"/>
        <end position="474"/>
    </location>
</feature>
<feature type="region of interest" description="Disordered" evidence="9">
    <location>
        <begin position="411"/>
        <end position="474"/>
    </location>
</feature>
<accession>A0A2P6NFQ9</accession>
<keyword evidence="5 8" id="KW-0175">Coiled coil</keyword>
<dbReference type="InParanoid" id="A0A2P6NFQ9"/>
<feature type="region of interest" description="Disordered" evidence="9">
    <location>
        <begin position="1276"/>
        <end position="1296"/>
    </location>
</feature>
<feature type="compositionally biased region" description="Basic and acidic residues" evidence="9">
    <location>
        <begin position="557"/>
        <end position="597"/>
    </location>
</feature>
<keyword evidence="4" id="KW-0970">Cilium biogenesis/degradation</keyword>
<dbReference type="Proteomes" id="UP000241769">
    <property type="component" value="Unassembled WGS sequence"/>
</dbReference>
<dbReference type="GO" id="GO:0005813">
    <property type="term" value="C:centrosome"/>
    <property type="evidence" value="ECO:0007669"/>
    <property type="project" value="UniProtKB-SubCell"/>
</dbReference>
<gene>
    <name evidence="11" type="ORF">PROFUN_09993</name>
</gene>
<dbReference type="GO" id="GO:0005975">
    <property type="term" value="P:carbohydrate metabolic process"/>
    <property type="evidence" value="ECO:0007669"/>
    <property type="project" value="InterPro"/>
</dbReference>
<organism evidence="11 12">
    <name type="scientific">Planoprotostelium fungivorum</name>
    <dbReference type="NCBI Taxonomy" id="1890364"/>
    <lineage>
        <taxon>Eukaryota</taxon>
        <taxon>Amoebozoa</taxon>
        <taxon>Evosea</taxon>
        <taxon>Variosea</taxon>
        <taxon>Cavosteliida</taxon>
        <taxon>Cavosteliaceae</taxon>
        <taxon>Planoprotostelium</taxon>
    </lineage>
</organism>
<evidence type="ECO:0000256" key="7">
    <source>
        <dbReference type="ARBA" id="ARBA00023273"/>
    </source>
</evidence>
<feature type="compositionally biased region" description="Basic and acidic residues" evidence="9">
    <location>
        <begin position="836"/>
        <end position="847"/>
    </location>
</feature>
<dbReference type="PROSITE" id="PS51910">
    <property type="entry name" value="GH18_2"/>
    <property type="match status" value="1"/>
</dbReference>
<evidence type="ECO:0000256" key="1">
    <source>
        <dbReference type="ARBA" id="ARBA00004120"/>
    </source>
</evidence>
<sequence>MAQLQRPRIVAYNQTILTNDGQSVRPIMPFLKAGGTHMIICTLHIHPNNFDQLWLNDNPYDEAIFDDLWTQVAEFQKAGGVVTAMIGGAAGGGISMMEFDQNKDKYFDLVCKFLREKKMQGLDLDIESGDNSCDNANTLLLIQRFRQVFGPKFIITMAPMATDLTSTSGSTFSQINYPTLYKQSVDAKCPIDWFNLQFYNTFYTLDSPDAYNKIIAYGKSTKMFTAAQIVAGAETTGNISYNTLKQTVQSLAAAYNTKDNLFGGVMGWEYFNSDPGGESAPENWTKGLRDTIDAAQAKPIAYVPLARRLPAVNWRGDYYRHAIVLAVLVNVYAMWEEKYYPRKGVQSASARKHNMYNSNCWRGPAQLVVLHDDNVTFYPIRVACNATLSFPIDLSLFLYELTTTAAPFTSDCHQEEQPQHLNNLSASGGAKKTPASPRNESSKEETKLPPIKNSPRPSKKENAPRSEDFQDKTKDEIIKQYIQLKAEHDELRDDYETMGFEKDGLEDTIQQLKEDMQRSGSGTQASELRTLRMEKAKTERENEHLKKQNEKLSVSLKVEREKSQKNSDRLNEESTKVNELENELEGLKAELREDRKANQQSKARLTQQTAEESDYKTKLQEKNKAIEGYLEEIKLLSRRNRELTSEVEILHEDLEAVVEEAELGHSRYDENRTKLADLIESKSILEDERQDLTQQVQTLRSELEARDALHEKIVLEMESKIKQWRDALDERDRVIEDKEDQIESYENLLSMRDKNKTINIEVVEDTIDGLRKALAEKESNILLLQDNIESLNRDYEELCVELLNTEDRGDATVRKAFKGNRTQINKLKEEIQSLRKQVERNKKDEKSSNASLQESQEVVAELRERMALYEAKYGLEDAVKEMRELRSKLKMKETQLREANYDISTKLEHIEKLYNEVVILRKKCNLPNGVTEEELEEYQLREKLETQQIRSMNRQYEEEITELEEERMKMKAALRYQALSDAERALQMGMTLEDYKASQKRSEGTIRVDDDFSGGVSSVKAQKHIAALKTELQEAKRATRLAEMDAAAAREAQRHMLSQGDVKDLMQQHQKLNAQLVESNNIIAELRTSKPREIIVTKPRRIPFPKDLSIAGHEDLQYLNEQLLEFMEEVEQLRKVNAGLEERIQYYGEQYAILQGQQRLLYREHHQLMEKSEKESDRHNKEMGEALQSAGDKKLQFDIYEATKNSNLDDAVKDLAVCRYEVAVAKRKLDASDQEIFILKKAKGHLEKDMSEMEAILKERLITLEAYRETSQARTHAFHEKLSRSVPAAQLSESQK</sequence>
<dbReference type="EMBL" id="MDYQ01000095">
    <property type="protein sequence ID" value="PRP82778.1"/>
    <property type="molecule type" value="Genomic_DNA"/>
</dbReference>
<feature type="coiled-coil region" evidence="8">
    <location>
        <begin position="1018"/>
        <end position="1082"/>
    </location>
</feature>
<dbReference type="GO" id="GO:0030030">
    <property type="term" value="P:cell projection organization"/>
    <property type="evidence" value="ECO:0007669"/>
    <property type="project" value="UniProtKB-KW"/>
</dbReference>
<feature type="coiled-coil region" evidence="8">
    <location>
        <begin position="1116"/>
        <end position="1189"/>
    </location>
</feature>
<dbReference type="InterPro" id="IPR017853">
    <property type="entry name" value="GH"/>
</dbReference>
<evidence type="ECO:0000256" key="3">
    <source>
        <dbReference type="ARBA" id="ARBA00022490"/>
    </source>
</evidence>
<feature type="domain" description="GH18" evidence="10">
    <location>
        <begin position="7"/>
        <end position="295"/>
    </location>
</feature>
<dbReference type="PANTHER" id="PTHR18879">
    <property type="entry name" value="CENTROSOMAL PROTEIN OF 290 KDA"/>
    <property type="match status" value="1"/>
</dbReference>
<dbReference type="SUPFAM" id="SSF51445">
    <property type="entry name" value="(Trans)glycosidases"/>
    <property type="match status" value="1"/>
</dbReference>
<dbReference type="Gene3D" id="3.20.20.80">
    <property type="entry name" value="Glycosidases"/>
    <property type="match status" value="1"/>
</dbReference>
<evidence type="ECO:0000256" key="4">
    <source>
        <dbReference type="ARBA" id="ARBA00022794"/>
    </source>
</evidence>
<protein>
    <submittedName>
        <fullName evidence="11">Centrosomal protein</fullName>
    </submittedName>
</protein>
<keyword evidence="12" id="KW-1185">Reference proteome</keyword>
<feature type="region of interest" description="Disordered" evidence="9">
    <location>
        <begin position="535"/>
        <end position="616"/>
    </location>
</feature>
<comment type="subcellular location">
    <subcellularLocation>
        <location evidence="1">Cytoplasm</location>
        <location evidence="1">Cytoskeleton</location>
        <location evidence="1">Cilium basal body</location>
    </subcellularLocation>
    <subcellularLocation>
        <location evidence="2">Cytoplasm</location>
        <location evidence="2">Cytoskeleton</location>
        <location evidence="2">Microtubule organizing center</location>
        <location evidence="2">Centrosome</location>
    </subcellularLocation>
</comment>
<name>A0A2P6NFQ9_9EUKA</name>
<feature type="compositionally biased region" description="Polar residues" evidence="9">
    <location>
        <begin position="598"/>
        <end position="610"/>
    </location>
</feature>
<evidence type="ECO:0000259" key="10">
    <source>
        <dbReference type="PROSITE" id="PS51910"/>
    </source>
</evidence>
<keyword evidence="3" id="KW-0963">Cytoplasm</keyword>
<dbReference type="Pfam" id="PF00704">
    <property type="entry name" value="Glyco_hydro_18"/>
    <property type="match status" value="1"/>
</dbReference>
<reference evidence="11 12" key="1">
    <citation type="journal article" date="2018" name="Genome Biol. Evol.">
        <title>Multiple Roots of Fruiting Body Formation in Amoebozoa.</title>
        <authorList>
            <person name="Hillmann F."/>
            <person name="Forbes G."/>
            <person name="Novohradska S."/>
            <person name="Ferling I."/>
            <person name="Riege K."/>
            <person name="Groth M."/>
            <person name="Westermann M."/>
            <person name="Marz M."/>
            <person name="Spaller T."/>
            <person name="Winckler T."/>
            <person name="Schaap P."/>
            <person name="Glockner G."/>
        </authorList>
    </citation>
    <scope>NUCLEOTIDE SEQUENCE [LARGE SCALE GENOMIC DNA]</scope>
    <source>
        <strain evidence="11 12">Jena</strain>
    </source>
</reference>
<dbReference type="InterPro" id="IPR026201">
    <property type="entry name" value="Cep290"/>
</dbReference>
<dbReference type="PANTHER" id="PTHR18879:SF20">
    <property type="entry name" value="CENTROSOMAL PROTEIN OF 290 KDA"/>
    <property type="match status" value="1"/>
</dbReference>
<feature type="non-terminal residue" evidence="11">
    <location>
        <position position="1296"/>
    </location>
</feature>
<keyword evidence="6" id="KW-0206">Cytoskeleton</keyword>
<comment type="caution">
    <text evidence="11">The sequence shown here is derived from an EMBL/GenBank/DDBJ whole genome shotgun (WGS) entry which is preliminary data.</text>
</comment>
<feature type="region of interest" description="Disordered" evidence="9">
    <location>
        <begin position="836"/>
        <end position="856"/>
    </location>
</feature>
<evidence type="ECO:0000313" key="12">
    <source>
        <dbReference type="Proteomes" id="UP000241769"/>
    </source>
</evidence>
<evidence type="ECO:0000256" key="8">
    <source>
        <dbReference type="SAM" id="Coils"/>
    </source>
</evidence>